<keyword evidence="4 5" id="KW-0472">Membrane</keyword>
<keyword evidence="3 5" id="KW-1133">Transmembrane helix</keyword>
<gene>
    <name evidence="7" type="ORF">PENTCL1PPCAC_18464</name>
</gene>
<feature type="non-terminal residue" evidence="7">
    <location>
        <position position="364"/>
    </location>
</feature>
<protein>
    <recommendedName>
        <fullName evidence="6">Neurotransmitter-gated ion-channel ligand-binding domain-containing protein</fullName>
    </recommendedName>
</protein>
<dbReference type="GO" id="GO:0016020">
    <property type="term" value="C:membrane"/>
    <property type="evidence" value="ECO:0007669"/>
    <property type="project" value="UniProtKB-SubCell"/>
</dbReference>
<dbReference type="InterPro" id="IPR006201">
    <property type="entry name" value="Neur_channel"/>
</dbReference>
<dbReference type="InterPro" id="IPR036719">
    <property type="entry name" value="Neuro-gated_channel_TM_sf"/>
</dbReference>
<dbReference type="SUPFAM" id="SSF63712">
    <property type="entry name" value="Nicotinic receptor ligand binding domain-like"/>
    <property type="match status" value="1"/>
</dbReference>
<feature type="transmembrane region" description="Helical" evidence="5">
    <location>
        <begin position="340"/>
        <end position="361"/>
    </location>
</feature>
<dbReference type="Proteomes" id="UP001432027">
    <property type="component" value="Unassembled WGS sequence"/>
</dbReference>
<dbReference type="GO" id="GO:0004888">
    <property type="term" value="F:transmembrane signaling receptor activity"/>
    <property type="evidence" value="ECO:0007669"/>
    <property type="project" value="InterPro"/>
</dbReference>
<feature type="transmembrane region" description="Helical" evidence="5">
    <location>
        <begin position="284"/>
        <end position="305"/>
    </location>
</feature>
<dbReference type="AlphaFoldDB" id="A0AAV5TPS6"/>
<dbReference type="Gene3D" id="1.20.58.390">
    <property type="entry name" value="Neurotransmitter-gated ion-channel transmembrane domain"/>
    <property type="match status" value="1"/>
</dbReference>
<evidence type="ECO:0000256" key="4">
    <source>
        <dbReference type="ARBA" id="ARBA00023136"/>
    </source>
</evidence>
<feature type="domain" description="Neurotransmitter-gated ion-channel ligand-binding" evidence="6">
    <location>
        <begin position="14"/>
        <end position="188"/>
    </location>
</feature>
<feature type="transmembrane region" description="Helical" evidence="5">
    <location>
        <begin position="222"/>
        <end position="244"/>
    </location>
</feature>
<evidence type="ECO:0000256" key="1">
    <source>
        <dbReference type="ARBA" id="ARBA00004141"/>
    </source>
</evidence>
<proteinExistence type="predicted"/>
<evidence type="ECO:0000259" key="6">
    <source>
        <dbReference type="Pfam" id="PF02931"/>
    </source>
</evidence>
<dbReference type="Gene3D" id="2.70.170.10">
    <property type="entry name" value="Neurotransmitter-gated ion-channel ligand-binding domain"/>
    <property type="match status" value="1"/>
</dbReference>
<keyword evidence="2 5" id="KW-0812">Transmembrane</keyword>
<dbReference type="InterPro" id="IPR006202">
    <property type="entry name" value="Neur_chan_lig-bd"/>
</dbReference>
<reference evidence="7" key="1">
    <citation type="submission" date="2023-10" db="EMBL/GenBank/DDBJ databases">
        <title>Genome assembly of Pristionchus species.</title>
        <authorList>
            <person name="Yoshida K."/>
            <person name="Sommer R.J."/>
        </authorList>
    </citation>
    <scope>NUCLEOTIDE SEQUENCE</scope>
    <source>
        <strain evidence="7">RS0144</strain>
    </source>
</reference>
<evidence type="ECO:0000313" key="8">
    <source>
        <dbReference type="Proteomes" id="UP001432027"/>
    </source>
</evidence>
<accession>A0AAV5TPS6</accession>
<evidence type="ECO:0000256" key="2">
    <source>
        <dbReference type="ARBA" id="ARBA00022692"/>
    </source>
</evidence>
<comment type="caution">
    <text evidence="7">The sequence shown here is derived from an EMBL/GenBank/DDBJ whole genome shotgun (WGS) entry which is preliminary data.</text>
</comment>
<evidence type="ECO:0000256" key="3">
    <source>
        <dbReference type="ARBA" id="ARBA00022989"/>
    </source>
</evidence>
<dbReference type="GO" id="GO:0005230">
    <property type="term" value="F:extracellular ligand-gated monoatomic ion channel activity"/>
    <property type="evidence" value="ECO:0007669"/>
    <property type="project" value="InterPro"/>
</dbReference>
<dbReference type="FunFam" id="2.70.170.10:FF:000156">
    <property type="entry name" value="Uncharacterized protein"/>
    <property type="match status" value="1"/>
</dbReference>
<dbReference type="FunFam" id="1.20.58.390:FF:000177">
    <property type="entry name" value="Uncharacterized protein"/>
    <property type="match status" value="1"/>
</dbReference>
<name>A0AAV5TPS6_9BILA</name>
<comment type="subcellular location">
    <subcellularLocation>
        <location evidence="1">Membrane</location>
        <topology evidence="1">Multi-pass membrane protein</topology>
    </subcellularLocation>
</comment>
<evidence type="ECO:0000256" key="5">
    <source>
        <dbReference type="SAM" id="Phobius"/>
    </source>
</evidence>
<dbReference type="EMBL" id="BTSX01000004">
    <property type="protein sequence ID" value="GMS96289.1"/>
    <property type="molecule type" value="Genomic_DNA"/>
</dbReference>
<organism evidence="7 8">
    <name type="scientific">Pristionchus entomophagus</name>
    <dbReference type="NCBI Taxonomy" id="358040"/>
    <lineage>
        <taxon>Eukaryota</taxon>
        <taxon>Metazoa</taxon>
        <taxon>Ecdysozoa</taxon>
        <taxon>Nematoda</taxon>
        <taxon>Chromadorea</taxon>
        <taxon>Rhabditida</taxon>
        <taxon>Rhabditina</taxon>
        <taxon>Diplogasteromorpha</taxon>
        <taxon>Diplogasteroidea</taxon>
        <taxon>Neodiplogasteridae</taxon>
        <taxon>Pristionchus</taxon>
    </lineage>
</organism>
<dbReference type="InterPro" id="IPR038050">
    <property type="entry name" value="Neuro_actylchol_rec"/>
</dbReference>
<keyword evidence="8" id="KW-1185">Reference proteome</keyword>
<evidence type="ECO:0000313" key="7">
    <source>
        <dbReference type="EMBL" id="GMS96289.1"/>
    </source>
</evidence>
<dbReference type="InterPro" id="IPR036734">
    <property type="entry name" value="Neur_chan_lig-bd_sf"/>
</dbReference>
<dbReference type="CDD" id="cd18989">
    <property type="entry name" value="LGIC_ECD_cation"/>
    <property type="match status" value="1"/>
</dbReference>
<dbReference type="Pfam" id="PF02931">
    <property type="entry name" value="Neur_chan_LBD"/>
    <property type="match status" value="1"/>
</dbReference>
<dbReference type="SUPFAM" id="SSF90112">
    <property type="entry name" value="Neurotransmitter-gated ion-channel transmembrane pore"/>
    <property type="match status" value="1"/>
</dbReference>
<dbReference type="PANTHER" id="PTHR18945">
    <property type="entry name" value="NEUROTRANSMITTER GATED ION CHANNEL"/>
    <property type="match status" value="1"/>
</dbReference>
<feature type="transmembrane region" description="Helical" evidence="5">
    <location>
        <begin position="250"/>
        <end position="272"/>
    </location>
</feature>
<sequence length="364" mass="41824">MNGTVEYMSMIRGLKQDLFREYDMMLAPVHHRGSFDYAFMEHFSMMLTYAKLTAVNERSMEFSIVMGMLLMWSDPRLAWNPQNYSNVSHIYMTLEQLWFPNFHPCESSSVTYLSLDRDQVAKIFLNGDVRTILQAEITYSCAFDTALFPFDVQSCGLCFALNGYDVHDFTFSATVDDDAVAMDMSEWRVKIDNTTSSFNYCSHDVCMIILHYSVILSRNPQFWIGLVILPIFMLGFLILIGLFFSGPENLVNNAIGFGLTTMMSMMVVVGILNDSLSKIESIPCMGLFVLVQIAVTSVAVIAVLLTDMLRRTLSMASRNKSHDSSRLWRFIRSITREEHILRNFLFMIFSILHIANFIWLMSYQ</sequence>